<dbReference type="Gene3D" id="3.40.1080.20">
    <property type="entry name" value="Acetyl-CoA hydrolase/transferase C-terminal domain"/>
    <property type="match status" value="1"/>
</dbReference>
<sequence>MSELPRRFDDAEALVDEILQRLGNTLVVGLPLGLGKANQLINALFQRAQVNPKISLTICTALTLEKPSAKSDLEQRFIGPLSARLFDDYPALEYAKAMRSGALPSNITVREFFMQPGGWLGVPLAQQEYTSLNYTHALDTLLRWKVNLVLQLVAPGEQSADGQPTRYSLSCNPDISADLLERRRLGEMPLLSVGQVNHALPFMGGAADRPASDFDCILQSEQYEFPLFTPPHSPAATKHHAIGLRVASLIADGGTLQIGIGSIGDAIAHALRLRQQQPQRFHALLRTLETPDTLPSRHCEPFEQGLYGVTEMLVEGFLALIEAGVVKREVDGKLIHAGFFIGSPVLYEILERLPESTRNKIAMMPVSYTNSLYGDEQAKRAARPKARFINSAVMVTLTGSVVSDGLADAQVISGVGGQYNFVAQAFALPDARAIITLPATRTHKGKISSNICWQYPHTTIPRHLRDMVVTEYGVADLRDKSDAEVIDAMLSVSDAHFQQELMAQAKKAGKLPADYQLPVEYSRNTPEQLESSLAAVQQQGELPAFPLGSGMSAEEEDLAQALSVLKVQIGSKRALFSLFWRGVRVSASGRQRAALHRMGLAEAGGVRERVYRALLLATLPC</sequence>
<name>A0A0F9W879_9ZZZZ</name>
<dbReference type="GO" id="GO:0008775">
    <property type="term" value="F:acetate CoA-transferase activity"/>
    <property type="evidence" value="ECO:0007669"/>
    <property type="project" value="InterPro"/>
</dbReference>
<dbReference type="InterPro" id="IPR038460">
    <property type="entry name" value="AcetylCoA_hyd_C_sf"/>
</dbReference>
<feature type="domain" description="Acetyl-CoA hydrolase/transferase C-terminal" evidence="1">
    <location>
        <begin position="342"/>
        <end position="505"/>
    </location>
</feature>
<comment type="caution">
    <text evidence="2">The sequence shown here is derived from an EMBL/GenBank/DDBJ whole genome shotgun (WGS) entry which is preliminary data.</text>
</comment>
<dbReference type="InterPro" id="IPR046433">
    <property type="entry name" value="ActCoA_hydro"/>
</dbReference>
<dbReference type="GO" id="GO:0006083">
    <property type="term" value="P:acetate metabolic process"/>
    <property type="evidence" value="ECO:0007669"/>
    <property type="project" value="InterPro"/>
</dbReference>
<dbReference type="InterPro" id="IPR037171">
    <property type="entry name" value="NagB/RpiA_transferase-like"/>
</dbReference>
<dbReference type="Gene3D" id="3.30.750.70">
    <property type="entry name" value="4-hydroxybutyrate coenzyme like domains"/>
    <property type="match status" value="1"/>
</dbReference>
<dbReference type="PANTHER" id="PTHR21432">
    <property type="entry name" value="ACETYL-COA HYDROLASE-RELATED"/>
    <property type="match status" value="1"/>
</dbReference>
<evidence type="ECO:0000259" key="1">
    <source>
        <dbReference type="Pfam" id="PF13336"/>
    </source>
</evidence>
<gene>
    <name evidence="2" type="ORF">LCGC14_0315290</name>
</gene>
<dbReference type="EMBL" id="LAZR01000209">
    <property type="protein sequence ID" value="KKN81856.1"/>
    <property type="molecule type" value="Genomic_DNA"/>
</dbReference>
<dbReference type="Pfam" id="PF13336">
    <property type="entry name" value="AcetylCoA_hyd_C"/>
    <property type="match status" value="1"/>
</dbReference>
<dbReference type="PANTHER" id="PTHR21432:SF20">
    <property type="entry name" value="ACETYL-COA HYDROLASE"/>
    <property type="match status" value="1"/>
</dbReference>
<reference evidence="2" key="1">
    <citation type="journal article" date="2015" name="Nature">
        <title>Complex archaea that bridge the gap between prokaryotes and eukaryotes.</title>
        <authorList>
            <person name="Spang A."/>
            <person name="Saw J.H."/>
            <person name="Jorgensen S.L."/>
            <person name="Zaremba-Niedzwiedzka K."/>
            <person name="Martijn J."/>
            <person name="Lind A.E."/>
            <person name="van Eijk R."/>
            <person name="Schleper C."/>
            <person name="Guy L."/>
            <person name="Ettema T.J."/>
        </authorList>
    </citation>
    <scope>NUCLEOTIDE SEQUENCE</scope>
</reference>
<dbReference type="AlphaFoldDB" id="A0A0F9W879"/>
<protein>
    <recommendedName>
        <fullName evidence="1">Acetyl-CoA hydrolase/transferase C-terminal domain-containing protein</fullName>
    </recommendedName>
</protein>
<organism evidence="2">
    <name type="scientific">marine sediment metagenome</name>
    <dbReference type="NCBI Taxonomy" id="412755"/>
    <lineage>
        <taxon>unclassified sequences</taxon>
        <taxon>metagenomes</taxon>
        <taxon>ecological metagenomes</taxon>
    </lineage>
</organism>
<accession>A0A0F9W879</accession>
<dbReference type="SUPFAM" id="SSF100950">
    <property type="entry name" value="NagB/RpiA/CoA transferase-like"/>
    <property type="match status" value="1"/>
</dbReference>
<dbReference type="InterPro" id="IPR026888">
    <property type="entry name" value="AcetylCoA_hyd_C"/>
</dbReference>
<dbReference type="Gene3D" id="3.40.1080.10">
    <property type="entry name" value="Glutaconate Coenzyme A-transferase"/>
    <property type="match status" value="1"/>
</dbReference>
<evidence type="ECO:0000313" key="2">
    <source>
        <dbReference type="EMBL" id="KKN81856.1"/>
    </source>
</evidence>
<proteinExistence type="predicted"/>